<dbReference type="InParanoid" id="A0A136IMK6"/>
<keyword evidence="6" id="KW-1185">Reference proteome</keyword>
<organism evidence="5 6">
    <name type="scientific">Microdochium bolleyi</name>
    <dbReference type="NCBI Taxonomy" id="196109"/>
    <lineage>
        <taxon>Eukaryota</taxon>
        <taxon>Fungi</taxon>
        <taxon>Dikarya</taxon>
        <taxon>Ascomycota</taxon>
        <taxon>Pezizomycotina</taxon>
        <taxon>Sordariomycetes</taxon>
        <taxon>Xylariomycetidae</taxon>
        <taxon>Xylariales</taxon>
        <taxon>Microdochiaceae</taxon>
        <taxon>Microdochium</taxon>
    </lineage>
</organism>
<gene>
    <name evidence="5" type="ORF">Micbo1qcDRAFT_168799</name>
</gene>
<sequence length="73" mass="8630">MPVRGLGVDKHLAMVMFRSSIVQRLAMACCPRHLIRQCFPECFLHRWRQILYLTLILPIRLREGLIVEQVDKL</sequence>
<dbReference type="GO" id="GO:0005576">
    <property type="term" value="C:extracellular region"/>
    <property type="evidence" value="ECO:0007669"/>
    <property type="project" value="UniProtKB-SubCell"/>
</dbReference>
<dbReference type="EMBL" id="KQ964270">
    <property type="protein sequence ID" value="KXJ86191.1"/>
    <property type="molecule type" value="Genomic_DNA"/>
</dbReference>
<dbReference type="GO" id="GO:0006952">
    <property type="term" value="P:defense response"/>
    <property type="evidence" value="ECO:0007669"/>
    <property type="project" value="UniProtKB-KW"/>
</dbReference>
<keyword evidence="2" id="KW-0964">Secreted</keyword>
<dbReference type="InterPro" id="IPR001010">
    <property type="entry name" value="Thionin"/>
</dbReference>
<evidence type="ECO:0000256" key="2">
    <source>
        <dbReference type="ARBA" id="ARBA00022525"/>
    </source>
</evidence>
<reference evidence="6" key="1">
    <citation type="submission" date="2016-02" db="EMBL/GenBank/DDBJ databases">
        <title>Draft genome sequence of Microdochium bolleyi, a fungal endophyte of beachgrass.</title>
        <authorList>
            <consortium name="DOE Joint Genome Institute"/>
            <person name="David A.S."/>
            <person name="May G."/>
            <person name="Haridas S."/>
            <person name="Lim J."/>
            <person name="Wang M."/>
            <person name="Labutti K."/>
            <person name="Lipzen A."/>
            <person name="Barry K."/>
            <person name="Grigoriev I.V."/>
        </authorList>
    </citation>
    <scope>NUCLEOTIDE SEQUENCE [LARGE SCALE GENOMIC DNA]</scope>
    <source>
        <strain evidence="6">J235TASD1</strain>
    </source>
</reference>
<comment type="subcellular location">
    <subcellularLocation>
        <location evidence="1">Secreted</location>
    </subcellularLocation>
</comment>
<feature type="non-terminal residue" evidence="5">
    <location>
        <position position="73"/>
    </location>
</feature>
<proteinExistence type="predicted"/>
<dbReference type="AlphaFoldDB" id="A0A136IMK6"/>
<dbReference type="PROSITE" id="PS00271">
    <property type="entry name" value="THIONIN"/>
    <property type="match status" value="1"/>
</dbReference>
<name>A0A136IMK6_9PEZI</name>
<evidence type="ECO:0000256" key="4">
    <source>
        <dbReference type="ARBA" id="ARBA00023157"/>
    </source>
</evidence>
<evidence type="ECO:0000313" key="5">
    <source>
        <dbReference type="EMBL" id="KXJ86191.1"/>
    </source>
</evidence>
<accession>A0A136IMK6</accession>
<evidence type="ECO:0000313" key="6">
    <source>
        <dbReference type="Proteomes" id="UP000070501"/>
    </source>
</evidence>
<keyword evidence="3" id="KW-0611">Plant defense</keyword>
<evidence type="ECO:0000256" key="3">
    <source>
        <dbReference type="ARBA" id="ARBA00022821"/>
    </source>
</evidence>
<protein>
    <submittedName>
        <fullName evidence="5">Uncharacterized protein</fullName>
    </submittedName>
</protein>
<keyword evidence="4" id="KW-1015">Disulfide bond</keyword>
<dbReference type="Proteomes" id="UP000070501">
    <property type="component" value="Unassembled WGS sequence"/>
</dbReference>
<evidence type="ECO:0000256" key="1">
    <source>
        <dbReference type="ARBA" id="ARBA00004613"/>
    </source>
</evidence>